<evidence type="ECO:0000256" key="1">
    <source>
        <dbReference type="SAM" id="MobiDB-lite"/>
    </source>
</evidence>
<reference evidence="2 3" key="1">
    <citation type="submission" date="2018-10" db="EMBL/GenBank/DDBJ databases">
        <title>The genome of Lysobacter enzymogenes OH11.</title>
        <authorList>
            <person name="Liu F."/>
            <person name="Zhao Y."/>
            <person name="Qian G."/>
            <person name="Chen Y."/>
            <person name="Xu H."/>
        </authorList>
    </citation>
    <scope>NUCLEOTIDE SEQUENCE [LARGE SCALE GENOMIC DNA]</scope>
    <source>
        <strain evidence="2 3">OH11</strain>
    </source>
</reference>
<protein>
    <submittedName>
        <fullName evidence="2">Uncharacterized protein</fullName>
    </submittedName>
</protein>
<feature type="region of interest" description="Disordered" evidence="1">
    <location>
        <begin position="14"/>
        <end position="65"/>
    </location>
</feature>
<name>A0A3N2RL01_LYSEN</name>
<feature type="compositionally biased region" description="Gly residues" evidence="1">
    <location>
        <begin position="18"/>
        <end position="42"/>
    </location>
</feature>
<evidence type="ECO:0000313" key="2">
    <source>
        <dbReference type="EMBL" id="ROU08016.1"/>
    </source>
</evidence>
<sequence length="138" mass="14352">MVLLVLVRRGLGGRRGGRTGGGRGGRGGGEGGTGERGQGGGEQDVADVHGVAPGEWGGRSGPVGWAPSRSQIAPAALPRAFPADELFLICVAAVLRRRTWTRAPVAGNAACGLARSLGWRGRGLRRSYRGCGWERIRL</sequence>
<accession>A0A3N2RL01</accession>
<proteinExistence type="predicted"/>
<dbReference type="AlphaFoldDB" id="A0A3N2RL01"/>
<organism evidence="2 3">
    <name type="scientific">Lysobacter enzymogenes</name>
    <dbReference type="NCBI Taxonomy" id="69"/>
    <lineage>
        <taxon>Bacteria</taxon>
        <taxon>Pseudomonadati</taxon>
        <taxon>Pseudomonadota</taxon>
        <taxon>Gammaproteobacteria</taxon>
        <taxon>Lysobacterales</taxon>
        <taxon>Lysobacteraceae</taxon>
        <taxon>Lysobacter</taxon>
    </lineage>
</organism>
<gene>
    <name evidence="2" type="ORF">D9T17_07425</name>
</gene>
<evidence type="ECO:0000313" key="3">
    <source>
        <dbReference type="Proteomes" id="UP000275910"/>
    </source>
</evidence>
<dbReference type="Proteomes" id="UP000275910">
    <property type="component" value="Unassembled WGS sequence"/>
</dbReference>
<dbReference type="EMBL" id="RCTY01000019">
    <property type="protein sequence ID" value="ROU08016.1"/>
    <property type="molecule type" value="Genomic_DNA"/>
</dbReference>
<comment type="caution">
    <text evidence="2">The sequence shown here is derived from an EMBL/GenBank/DDBJ whole genome shotgun (WGS) entry which is preliminary data.</text>
</comment>